<dbReference type="InterPro" id="IPR029063">
    <property type="entry name" value="SAM-dependent_MTases_sf"/>
</dbReference>
<dbReference type="GO" id="GO:0032259">
    <property type="term" value="P:methylation"/>
    <property type="evidence" value="ECO:0007669"/>
    <property type="project" value="UniProtKB-KW"/>
</dbReference>
<protein>
    <submittedName>
        <fullName evidence="6">Hexaprenyldihydroxybenzoate methyltransferase, mitochondrial</fullName>
    </submittedName>
</protein>
<keyword evidence="3" id="KW-0831">Ubiquinone biosynthesis</keyword>
<evidence type="ECO:0000313" key="6">
    <source>
        <dbReference type="EMBL" id="KAF4654190.1"/>
    </source>
</evidence>
<evidence type="ECO:0000256" key="3">
    <source>
        <dbReference type="ARBA" id="ARBA00022688"/>
    </source>
</evidence>
<evidence type="ECO:0000256" key="1">
    <source>
        <dbReference type="ARBA" id="ARBA00022603"/>
    </source>
</evidence>
<accession>A0A7J6L4S7</accession>
<dbReference type="PANTHER" id="PTHR43464">
    <property type="entry name" value="METHYLTRANSFERASE"/>
    <property type="match status" value="1"/>
</dbReference>
<dbReference type="Pfam" id="PF08241">
    <property type="entry name" value="Methyltransf_11"/>
    <property type="match status" value="2"/>
</dbReference>
<dbReference type="Proteomes" id="UP000572268">
    <property type="component" value="Unassembled WGS sequence"/>
</dbReference>
<dbReference type="GO" id="GO:0061542">
    <property type="term" value="F:3-demethylubiquinol 3-O-methyltransferase activity"/>
    <property type="evidence" value="ECO:0007669"/>
    <property type="project" value="InterPro"/>
</dbReference>
<evidence type="ECO:0000256" key="4">
    <source>
        <dbReference type="ARBA" id="ARBA00022691"/>
    </source>
</evidence>
<dbReference type="CDD" id="cd02440">
    <property type="entry name" value="AdoMet_MTases"/>
    <property type="match status" value="2"/>
</dbReference>
<name>A0A7J6L4S7_PEROL</name>
<dbReference type="SUPFAM" id="SSF53335">
    <property type="entry name" value="S-adenosyl-L-methionine-dependent methyltransferases"/>
    <property type="match status" value="2"/>
</dbReference>
<feature type="domain" description="Methyltransferase type 11" evidence="5">
    <location>
        <begin position="430"/>
        <end position="525"/>
    </location>
</feature>
<comment type="caution">
    <text evidence="6">The sequence shown here is derived from an EMBL/GenBank/DDBJ whole genome shotgun (WGS) entry which is preliminary data.</text>
</comment>
<keyword evidence="2 6" id="KW-0808">Transferase</keyword>
<organism evidence="6 7">
    <name type="scientific">Perkinsus olseni</name>
    <name type="common">Perkinsus atlanticus</name>
    <dbReference type="NCBI Taxonomy" id="32597"/>
    <lineage>
        <taxon>Eukaryota</taxon>
        <taxon>Sar</taxon>
        <taxon>Alveolata</taxon>
        <taxon>Perkinsozoa</taxon>
        <taxon>Perkinsea</taxon>
        <taxon>Perkinsida</taxon>
        <taxon>Perkinsidae</taxon>
        <taxon>Perkinsus</taxon>
    </lineage>
</organism>
<gene>
    <name evidence="6" type="primary">COQ3_4</name>
    <name evidence="6" type="ORF">FOL46_008840</name>
</gene>
<evidence type="ECO:0000313" key="7">
    <source>
        <dbReference type="Proteomes" id="UP000572268"/>
    </source>
</evidence>
<dbReference type="PANTHER" id="PTHR43464:SF19">
    <property type="entry name" value="UBIQUINONE BIOSYNTHESIS O-METHYLTRANSFERASE, MITOCHONDRIAL"/>
    <property type="match status" value="1"/>
</dbReference>
<dbReference type="NCBIfam" id="TIGR01983">
    <property type="entry name" value="UbiG"/>
    <property type="match status" value="1"/>
</dbReference>
<dbReference type="EMBL" id="JABANN010000741">
    <property type="protein sequence ID" value="KAF4654190.1"/>
    <property type="molecule type" value="Genomic_DNA"/>
</dbReference>
<keyword evidence="4" id="KW-0949">S-adenosyl-L-methionine</keyword>
<evidence type="ECO:0000259" key="5">
    <source>
        <dbReference type="Pfam" id="PF08241"/>
    </source>
</evidence>
<proteinExistence type="predicted"/>
<dbReference type="GO" id="GO:0010420">
    <property type="term" value="F:polyprenyldihydroxybenzoate methyltransferase activity"/>
    <property type="evidence" value="ECO:0007669"/>
    <property type="project" value="InterPro"/>
</dbReference>
<keyword evidence="1 6" id="KW-0489">Methyltransferase</keyword>
<dbReference type="InterPro" id="IPR010233">
    <property type="entry name" value="UbiG_MeTrfase"/>
</dbReference>
<sequence>MVFTFPAVSAVTILVVSLLVSRSRYFLTPYPDRLAVIDAAEARIDNSFYSDVIWWNESEVIYTLRRMNTVRAPYFHRYLSRGGKVPSNGRYLDVGCGGGLLTEEMASTYGYNITGIDISEASLQQARHHGRHLPNLHYQVGSAYEIPFPDNSFDGVIISDVLEHLLDLRAALSEIRRVLKPGGVLVFDTISRTLKSYALLWLISQELLQIMYEDAHDWRLFITPEEVTRLLEETGFLLEHGWTGMDFKDVPLGILRYIANGMTEKSVVFDGGFVEVPDDLSMIYAGSSEIRLPHNSRLSVLTSVFESLYKKLKDFLLSERITAVSYLRAAPTQTAVFAMKWLTSGLVVGGIGALLGWFHQSRYNPTPYLNRLAVIERDAAEIDNQLYDDITWWDPEGFASGMRRMNTVRAPYFHRHLSRGGKVPSNGRYLDVGCGGGLLTEEMASTYGYNITGIDISEASLQQARQHINNLSNLSFEKGTIYSIPFPDNSFDGVIVSDVFEHLLDLRKAATEVYRVLKPGGALVFDTVARTRLTYAHYWLTMQEILKARDEPELKWVGMQRTSMWFAIIEYVLSGFTSVKSFSKGFVELPEDLSYSYCGVATKPTV</sequence>
<dbReference type="Gene3D" id="3.40.50.150">
    <property type="entry name" value="Vaccinia Virus protein VP39"/>
    <property type="match status" value="2"/>
</dbReference>
<evidence type="ECO:0000256" key="2">
    <source>
        <dbReference type="ARBA" id="ARBA00022679"/>
    </source>
</evidence>
<reference evidence="6 7" key="1">
    <citation type="submission" date="2020-04" db="EMBL/GenBank/DDBJ databases">
        <title>Perkinsus olseni comparative genomics.</title>
        <authorList>
            <person name="Bogema D.R."/>
        </authorList>
    </citation>
    <scope>NUCLEOTIDE SEQUENCE [LARGE SCALE GENOMIC DNA]</scope>
    <source>
        <strain evidence="6">ATCC PRA-31</strain>
    </source>
</reference>
<dbReference type="AlphaFoldDB" id="A0A7J6L4S7"/>
<dbReference type="InterPro" id="IPR013216">
    <property type="entry name" value="Methyltransf_11"/>
</dbReference>
<feature type="domain" description="Methyltransferase type 11" evidence="5">
    <location>
        <begin position="92"/>
        <end position="187"/>
    </location>
</feature>